<dbReference type="Pfam" id="PF02770">
    <property type="entry name" value="Acyl-CoA_dh_M"/>
    <property type="match status" value="1"/>
</dbReference>
<proteinExistence type="inferred from homology"/>
<gene>
    <name evidence="14" type="ORF">AKJ09_05535</name>
</gene>
<dbReference type="Gene3D" id="1.10.540.10">
    <property type="entry name" value="Acyl-CoA dehydrogenase/oxidase, N-terminal domain"/>
    <property type="match status" value="1"/>
</dbReference>
<feature type="domain" description="Acyl-CoA oxidase/dehydrogenase middle" evidence="12">
    <location>
        <begin position="284"/>
        <end position="393"/>
    </location>
</feature>
<dbReference type="RefSeq" id="WP_146649959.1">
    <property type="nucleotide sequence ID" value="NZ_CP012333.1"/>
</dbReference>
<accession>A0A0K1PZR2</accession>
<name>A0A0K1PZR2_9BACT</name>
<sequence length="792" mass="87241">MTQAPSRTALLDDPQLRPFLPLLFIAWSDGDLEPAEFAAFEDHIKEMPWLRPAARIALQAWLDPKQPPSHKEMDTLFETIGKVASNLDVDHQRDLVELGMSFAPMGTPSDDIRRALVQLEEAICGSLGPAEPLLRRVRAGRELGQEVTASGVSVPPPFDVATMRAVLDGDQAKVRDEVRRFLDDPEKRAYGLPVKDYRAKVAGWLEALADAGLGTRAYPGVTSEEKDLNAFVATFETLAMGDLSLLVRFGVQFGLFGGSIFFLGTDAQRREHLARIARLELPGCFAMSEVGHGSDVQSLETEAHWDAATRTFVIHTPSESSRKDWVGGAAQHARMATVFANLTVGSEKQGIHAFLVPIRDAEGELLPNVRAGDSGHKMGLNGVDNGRLWFDHVRVPESAMLGRFARMTEDGRYESPIDNPKRRFFTMLGTLVGGRVSVASASVTAAKVGLAIAVRYATARRQFGSDDGVEMPLLAYPTHQRRLLPKLATTYVLSFAVAGLRRRFASDQRASLEASARGDRTIPDTRETEAFAAALKALASWHGVETVEQCRQACGGQGYLSVNRLPELRADVDVFTTFEGDNTVLLQLVAKSLLAGFKKRFESNALAGVVRQVMSKAHTAVTEKNVIVVRRTDSEHLRDRGFHLAALRYREERLLETVSGRLRKRLAAKKDPQEAMLDVQEHLVALALAHADRIALSWFDEGATSCQDDALRGWLDKLGALHALTLLRRDATFYIQEGYFDSHKESAMREETERLMKELTPAAVALVDAFGIPDATLAAPIAFMDPAHPRWP</sequence>
<dbReference type="EMBL" id="CP012333">
    <property type="protein sequence ID" value="AKU98871.1"/>
    <property type="molecule type" value="Genomic_DNA"/>
</dbReference>
<evidence type="ECO:0000259" key="13">
    <source>
        <dbReference type="Pfam" id="PF22924"/>
    </source>
</evidence>
<evidence type="ECO:0000256" key="6">
    <source>
        <dbReference type="ARBA" id="ARBA00022827"/>
    </source>
</evidence>
<dbReference type="GO" id="GO:0005504">
    <property type="term" value="F:fatty acid binding"/>
    <property type="evidence" value="ECO:0007669"/>
    <property type="project" value="TreeGrafter"/>
</dbReference>
<dbReference type="GO" id="GO:0003997">
    <property type="term" value="F:acyl-CoA oxidase activity"/>
    <property type="evidence" value="ECO:0007669"/>
    <property type="project" value="UniProtKB-EC"/>
</dbReference>
<dbReference type="EC" id="1.3.3.6" evidence="4"/>
<dbReference type="InterPro" id="IPR036250">
    <property type="entry name" value="AcylCo_DH-like_C"/>
</dbReference>
<reference evidence="14 15" key="1">
    <citation type="submission" date="2015-08" db="EMBL/GenBank/DDBJ databases">
        <authorList>
            <person name="Babu N.S."/>
            <person name="Beckwith C.J."/>
            <person name="Beseler K.G."/>
            <person name="Brison A."/>
            <person name="Carone J.V."/>
            <person name="Caskin T.P."/>
            <person name="Diamond M."/>
            <person name="Durham M.E."/>
            <person name="Foxe J.M."/>
            <person name="Go M."/>
            <person name="Henderson B.A."/>
            <person name="Jones I.B."/>
            <person name="McGettigan J.A."/>
            <person name="Micheletti S.J."/>
            <person name="Nasrallah M.E."/>
            <person name="Ortiz D."/>
            <person name="Piller C.R."/>
            <person name="Privatt S.R."/>
            <person name="Schneider S.L."/>
            <person name="Sharp S."/>
            <person name="Smith T.C."/>
            <person name="Stanton J.D."/>
            <person name="Ullery H.E."/>
            <person name="Wilson R.J."/>
            <person name="Serrano M.G."/>
            <person name="Buck G."/>
            <person name="Lee V."/>
            <person name="Wang Y."/>
            <person name="Carvalho R."/>
            <person name="Voegtly L."/>
            <person name="Shi R."/>
            <person name="Duckworth R."/>
            <person name="Johnson A."/>
            <person name="Loviza R."/>
            <person name="Walstead R."/>
            <person name="Shah Z."/>
            <person name="Kiflezghi M."/>
            <person name="Wade K."/>
            <person name="Ball S.L."/>
            <person name="Bradley K.W."/>
            <person name="Asai D.J."/>
            <person name="Bowman C.A."/>
            <person name="Russell D.A."/>
            <person name="Pope W.H."/>
            <person name="Jacobs-Sera D."/>
            <person name="Hendrix R.W."/>
            <person name="Hatfull G.F."/>
        </authorList>
    </citation>
    <scope>NUCLEOTIDE SEQUENCE [LARGE SCALE GENOMIC DNA]</scope>
    <source>
        <strain evidence="14 15">DSM 27648</strain>
    </source>
</reference>
<dbReference type="FunFam" id="1.20.140.10:FF:000007">
    <property type="entry name" value="Acyl-coenzyme A oxidase"/>
    <property type="match status" value="1"/>
</dbReference>
<protein>
    <recommendedName>
        <fullName evidence="4">acyl-CoA oxidase</fullName>
        <ecNumber evidence="4">1.3.3.6</ecNumber>
    </recommendedName>
</protein>
<keyword evidence="10" id="KW-0576">Peroxisome</keyword>
<dbReference type="FunFam" id="2.40.110.10:FF:000005">
    <property type="entry name" value="Acyl-coenzyme A oxidase"/>
    <property type="match status" value="1"/>
</dbReference>
<evidence type="ECO:0000259" key="12">
    <source>
        <dbReference type="Pfam" id="PF02770"/>
    </source>
</evidence>
<keyword evidence="5" id="KW-0285">Flavoprotein</keyword>
<evidence type="ECO:0000313" key="15">
    <source>
        <dbReference type="Proteomes" id="UP000064967"/>
    </source>
</evidence>
<dbReference type="PATRIC" id="fig|1391654.3.peg.5613"/>
<dbReference type="GO" id="GO:0071949">
    <property type="term" value="F:FAD binding"/>
    <property type="evidence" value="ECO:0007669"/>
    <property type="project" value="InterPro"/>
</dbReference>
<keyword evidence="15" id="KW-1185">Reference proteome</keyword>
<dbReference type="InterPro" id="IPR009100">
    <property type="entry name" value="AcylCoA_DH/oxidase_NM_dom_sf"/>
</dbReference>
<dbReference type="SUPFAM" id="SSF47203">
    <property type="entry name" value="Acyl-CoA dehydrogenase C-terminal domain-like"/>
    <property type="match status" value="2"/>
</dbReference>
<evidence type="ECO:0000256" key="2">
    <source>
        <dbReference type="ARBA" id="ARBA00004275"/>
    </source>
</evidence>
<comment type="cofactor">
    <cofactor evidence="1">
        <name>FAD</name>
        <dbReference type="ChEBI" id="CHEBI:57692"/>
    </cofactor>
</comment>
<evidence type="ECO:0000256" key="10">
    <source>
        <dbReference type="ARBA" id="ARBA00023140"/>
    </source>
</evidence>
<dbReference type="Pfam" id="PF01756">
    <property type="entry name" value="ACOX"/>
    <property type="match status" value="1"/>
</dbReference>
<dbReference type="OrthoDB" id="1144545at2"/>
<dbReference type="InterPro" id="IPR037069">
    <property type="entry name" value="AcylCoA_DH/ox_N_sf"/>
</dbReference>
<dbReference type="Pfam" id="PF22924">
    <property type="entry name" value="ACOX_C_alpha1"/>
    <property type="match status" value="1"/>
</dbReference>
<keyword evidence="8" id="KW-0560">Oxidoreductase</keyword>
<dbReference type="InterPro" id="IPR006091">
    <property type="entry name" value="Acyl-CoA_Oxase/DH_mid-dom"/>
</dbReference>
<dbReference type="GO" id="GO:0033540">
    <property type="term" value="P:fatty acid beta-oxidation using acyl-CoA oxidase"/>
    <property type="evidence" value="ECO:0007669"/>
    <property type="project" value="TreeGrafter"/>
</dbReference>
<evidence type="ECO:0000256" key="8">
    <source>
        <dbReference type="ARBA" id="ARBA00023002"/>
    </source>
</evidence>
<dbReference type="Gene3D" id="2.40.110.10">
    <property type="entry name" value="Butyryl-CoA Dehydrogenase, subunit A, domain 2"/>
    <property type="match status" value="1"/>
</dbReference>
<dbReference type="InterPro" id="IPR055060">
    <property type="entry name" value="ACOX_C_alpha1"/>
</dbReference>
<evidence type="ECO:0000256" key="7">
    <source>
        <dbReference type="ARBA" id="ARBA00022832"/>
    </source>
</evidence>
<evidence type="ECO:0000259" key="11">
    <source>
        <dbReference type="Pfam" id="PF01756"/>
    </source>
</evidence>
<dbReference type="PANTHER" id="PTHR10909">
    <property type="entry name" value="ELECTRON TRANSPORT OXIDOREDUCTASE"/>
    <property type="match status" value="1"/>
</dbReference>
<evidence type="ECO:0000313" key="14">
    <source>
        <dbReference type="EMBL" id="AKU98871.1"/>
    </source>
</evidence>
<keyword evidence="6" id="KW-0274">FAD</keyword>
<dbReference type="InterPro" id="IPR012258">
    <property type="entry name" value="Acyl-CoA_oxidase"/>
</dbReference>
<evidence type="ECO:0000256" key="4">
    <source>
        <dbReference type="ARBA" id="ARBA00012870"/>
    </source>
</evidence>
<dbReference type="AlphaFoldDB" id="A0A0K1PZR2"/>
<dbReference type="Gene3D" id="1.20.140.10">
    <property type="entry name" value="Butyryl-CoA Dehydrogenase, subunit A, domain 3"/>
    <property type="match status" value="2"/>
</dbReference>
<dbReference type="FunFam" id="1.20.140.10:FF:000010">
    <property type="entry name" value="Acyl-coenzyme A oxidase"/>
    <property type="match status" value="1"/>
</dbReference>
<dbReference type="InterPro" id="IPR002655">
    <property type="entry name" value="Acyl-CoA_oxidase_C"/>
</dbReference>
<comment type="subcellular location">
    <subcellularLocation>
        <location evidence="2">Peroxisome</location>
    </subcellularLocation>
</comment>
<dbReference type="InterPro" id="IPR046373">
    <property type="entry name" value="Acyl-CoA_Oxase/DH_mid-dom_sf"/>
</dbReference>
<evidence type="ECO:0000256" key="5">
    <source>
        <dbReference type="ARBA" id="ARBA00022630"/>
    </source>
</evidence>
<dbReference type="Proteomes" id="UP000064967">
    <property type="component" value="Chromosome"/>
</dbReference>
<dbReference type="STRING" id="1391654.AKJ09_05535"/>
<comment type="similarity">
    <text evidence="3">Belongs to the acyl-CoA oxidase family.</text>
</comment>
<evidence type="ECO:0000256" key="1">
    <source>
        <dbReference type="ARBA" id="ARBA00001974"/>
    </source>
</evidence>
<dbReference type="KEGG" id="llu:AKJ09_05535"/>
<feature type="domain" description="Acyl-CoA oxidase C-terminal" evidence="11">
    <location>
        <begin position="644"/>
        <end position="785"/>
    </location>
</feature>
<dbReference type="PANTHER" id="PTHR10909:SF382">
    <property type="entry name" value="ACYL-COENZYME A OXIDASE"/>
    <property type="match status" value="1"/>
</dbReference>
<organism evidence="14 15">
    <name type="scientific">Labilithrix luteola</name>
    <dbReference type="NCBI Taxonomy" id="1391654"/>
    <lineage>
        <taxon>Bacteria</taxon>
        <taxon>Pseudomonadati</taxon>
        <taxon>Myxococcota</taxon>
        <taxon>Polyangia</taxon>
        <taxon>Polyangiales</taxon>
        <taxon>Labilitrichaceae</taxon>
        <taxon>Labilithrix</taxon>
    </lineage>
</organism>
<dbReference type="SUPFAM" id="SSF56645">
    <property type="entry name" value="Acyl-CoA dehydrogenase NM domain-like"/>
    <property type="match status" value="1"/>
</dbReference>
<dbReference type="GO" id="GO:0055088">
    <property type="term" value="P:lipid homeostasis"/>
    <property type="evidence" value="ECO:0007669"/>
    <property type="project" value="TreeGrafter"/>
</dbReference>
<keyword evidence="9" id="KW-0443">Lipid metabolism</keyword>
<evidence type="ECO:0000256" key="3">
    <source>
        <dbReference type="ARBA" id="ARBA00006288"/>
    </source>
</evidence>
<evidence type="ECO:0000256" key="9">
    <source>
        <dbReference type="ARBA" id="ARBA00023098"/>
    </source>
</evidence>
<keyword evidence="7" id="KW-0276">Fatty acid metabolism</keyword>
<feature type="domain" description="Acyl-CoA oxidase C-alpha1" evidence="13">
    <location>
        <begin position="429"/>
        <end position="594"/>
    </location>
</feature>